<dbReference type="HAMAP" id="MF_00454">
    <property type="entry name" value="FluC"/>
    <property type="match status" value="1"/>
</dbReference>
<proteinExistence type="inferred from homology"/>
<evidence type="ECO:0000256" key="4">
    <source>
        <dbReference type="ARBA" id="ARBA00022989"/>
    </source>
</evidence>
<dbReference type="STRING" id="155974.SAMN04487818_11741"/>
<organism evidence="11 12">
    <name type="scientific">Actinokineospora terrae</name>
    <dbReference type="NCBI Taxonomy" id="155974"/>
    <lineage>
        <taxon>Bacteria</taxon>
        <taxon>Bacillati</taxon>
        <taxon>Actinomycetota</taxon>
        <taxon>Actinomycetes</taxon>
        <taxon>Pseudonocardiales</taxon>
        <taxon>Pseudonocardiaceae</taxon>
        <taxon>Actinokineospora</taxon>
    </lineage>
</organism>
<dbReference type="Pfam" id="PF02537">
    <property type="entry name" value="CRCB"/>
    <property type="match status" value="1"/>
</dbReference>
<reference evidence="12" key="1">
    <citation type="submission" date="2016-10" db="EMBL/GenBank/DDBJ databases">
        <authorList>
            <person name="Varghese N."/>
            <person name="Submissions S."/>
        </authorList>
    </citation>
    <scope>NUCLEOTIDE SEQUENCE [LARGE SCALE GENOMIC DNA]</scope>
    <source>
        <strain evidence="12">DSM 44260</strain>
    </source>
</reference>
<keyword evidence="10" id="KW-0915">Sodium</keyword>
<keyword evidence="4 10" id="KW-1133">Transmembrane helix</keyword>
<name>A0A1H9XMH9_9PSEU</name>
<evidence type="ECO:0000256" key="5">
    <source>
        <dbReference type="ARBA" id="ARBA00023136"/>
    </source>
</evidence>
<evidence type="ECO:0000313" key="11">
    <source>
        <dbReference type="EMBL" id="SES47324.1"/>
    </source>
</evidence>
<keyword evidence="6 10" id="KW-0407">Ion channel</keyword>
<comment type="subcellular location">
    <subcellularLocation>
        <location evidence="1 10">Cell membrane</location>
        <topology evidence="1 10">Multi-pass membrane protein</topology>
    </subcellularLocation>
</comment>
<keyword evidence="10" id="KW-0813">Transport</keyword>
<accession>A0A1H9XMH9</accession>
<dbReference type="GO" id="GO:0062054">
    <property type="term" value="F:fluoride channel activity"/>
    <property type="evidence" value="ECO:0007669"/>
    <property type="project" value="UniProtKB-UniRule"/>
</dbReference>
<comment type="similarity">
    <text evidence="7 10">Belongs to the fluoride channel Fluc/FEX (TC 1.A.43) family.</text>
</comment>
<dbReference type="PANTHER" id="PTHR28259">
    <property type="entry name" value="FLUORIDE EXPORT PROTEIN 1-RELATED"/>
    <property type="match status" value="1"/>
</dbReference>
<evidence type="ECO:0000256" key="9">
    <source>
        <dbReference type="ARBA" id="ARBA00049940"/>
    </source>
</evidence>
<feature type="binding site" evidence="10">
    <location>
        <position position="65"/>
    </location>
    <ligand>
        <name>Na(+)</name>
        <dbReference type="ChEBI" id="CHEBI:29101"/>
        <note>structural</note>
    </ligand>
</feature>
<dbReference type="GO" id="GO:0005886">
    <property type="term" value="C:plasma membrane"/>
    <property type="evidence" value="ECO:0007669"/>
    <property type="project" value="UniProtKB-SubCell"/>
</dbReference>
<comment type="caution">
    <text evidence="10">Lacks conserved residue(s) required for the propagation of feature annotation.</text>
</comment>
<dbReference type="RefSeq" id="WP_092786318.1">
    <property type="nucleotide sequence ID" value="NZ_FOGI01000017.1"/>
</dbReference>
<comment type="function">
    <text evidence="9 10">Fluoride-specific ion channel. Important for reducing fluoride concentration in the cell, thus reducing its toxicity.</text>
</comment>
<keyword evidence="3 10" id="KW-0812">Transmembrane</keyword>
<sequence>MNGALQVAIGAAVGAPLRYLVDRAIPRPSGFPWGTLVVNVAGSLVLGAVIGLGTGQLLLGTGFCGALTTYSTFSYETLVLFDAGERRRALATIAVSVVVGLAAFWGGLAGAHAITG</sequence>
<dbReference type="GO" id="GO:0046872">
    <property type="term" value="F:metal ion binding"/>
    <property type="evidence" value="ECO:0007669"/>
    <property type="project" value="UniProtKB-KW"/>
</dbReference>
<evidence type="ECO:0000256" key="3">
    <source>
        <dbReference type="ARBA" id="ARBA00022692"/>
    </source>
</evidence>
<evidence type="ECO:0000256" key="10">
    <source>
        <dbReference type="HAMAP-Rule" id="MF_00454"/>
    </source>
</evidence>
<evidence type="ECO:0000256" key="6">
    <source>
        <dbReference type="ARBA" id="ARBA00023303"/>
    </source>
</evidence>
<comment type="catalytic activity">
    <reaction evidence="8">
        <text>fluoride(in) = fluoride(out)</text>
        <dbReference type="Rhea" id="RHEA:76159"/>
        <dbReference type="ChEBI" id="CHEBI:17051"/>
    </reaction>
    <physiologicalReaction direction="left-to-right" evidence="8">
        <dbReference type="Rhea" id="RHEA:76160"/>
    </physiologicalReaction>
</comment>
<keyword evidence="10" id="KW-0479">Metal-binding</keyword>
<dbReference type="PANTHER" id="PTHR28259:SF1">
    <property type="entry name" value="FLUORIDE EXPORT PROTEIN 1-RELATED"/>
    <property type="match status" value="1"/>
</dbReference>
<keyword evidence="2 10" id="KW-1003">Cell membrane</keyword>
<keyword evidence="12" id="KW-1185">Reference proteome</keyword>
<evidence type="ECO:0000313" key="12">
    <source>
        <dbReference type="Proteomes" id="UP000199051"/>
    </source>
</evidence>
<dbReference type="AlphaFoldDB" id="A0A1H9XMH9"/>
<feature type="transmembrane region" description="Helical" evidence="10">
    <location>
        <begin position="44"/>
        <end position="68"/>
    </location>
</feature>
<evidence type="ECO:0000256" key="7">
    <source>
        <dbReference type="ARBA" id="ARBA00035120"/>
    </source>
</evidence>
<dbReference type="EMBL" id="FOGI01000017">
    <property type="protein sequence ID" value="SES47324.1"/>
    <property type="molecule type" value="Genomic_DNA"/>
</dbReference>
<evidence type="ECO:0000256" key="1">
    <source>
        <dbReference type="ARBA" id="ARBA00004651"/>
    </source>
</evidence>
<feature type="binding site" evidence="10">
    <location>
        <position position="68"/>
    </location>
    <ligand>
        <name>Na(+)</name>
        <dbReference type="ChEBI" id="CHEBI:29101"/>
        <note>structural</note>
    </ligand>
</feature>
<dbReference type="GO" id="GO:0140114">
    <property type="term" value="P:cellular detoxification of fluoride"/>
    <property type="evidence" value="ECO:0007669"/>
    <property type="project" value="UniProtKB-UniRule"/>
</dbReference>
<keyword evidence="5 10" id="KW-0472">Membrane</keyword>
<keyword evidence="10" id="KW-0406">Ion transport</keyword>
<protein>
    <recommendedName>
        <fullName evidence="10">Fluoride-specific ion channel FluC</fullName>
    </recommendedName>
</protein>
<comment type="activity regulation">
    <text evidence="10">Na(+) is not transported, but it plays an essential structural role and its presence is essential for fluoride channel function.</text>
</comment>
<dbReference type="Proteomes" id="UP000199051">
    <property type="component" value="Unassembled WGS sequence"/>
</dbReference>
<evidence type="ECO:0000256" key="8">
    <source>
        <dbReference type="ARBA" id="ARBA00035585"/>
    </source>
</evidence>
<feature type="transmembrane region" description="Helical" evidence="10">
    <location>
        <begin position="89"/>
        <end position="114"/>
    </location>
</feature>
<evidence type="ECO:0000256" key="2">
    <source>
        <dbReference type="ARBA" id="ARBA00022475"/>
    </source>
</evidence>
<dbReference type="InterPro" id="IPR003691">
    <property type="entry name" value="FluC"/>
</dbReference>
<gene>
    <name evidence="10" type="primary">fluC</name>
    <name evidence="10" type="synonym">crcB</name>
    <name evidence="11" type="ORF">SAMN04487818_11741</name>
</gene>